<protein>
    <submittedName>
        <fullName evidence="1">Uncharacterized protein</fullName>
    </submittedName>
</protein>
<gene>
    <name evidence="1" type="ORF">VZT92_000227</name>
</gene>
<dbReference type="AlphaFoldDB" id="A0AAW1G501"/>
<organism evidence="1 2">
    <name type="scientific">Zoarces viviparus</name>
    <name type="common">Viviparous eelpout</name>
    <name type="synonym">Blennius viviparus</name>
    <dbReference type="NCBI Taxonomy" id="48416"/>
    <lineage>
        <taxon>Eukaryota</taxon>
        <taxon>Metazoa</taxon>
        <taxon>Chordata</taxon>
        <taxon>Craniata</taxon>
        <taxon>Vertebrata</taxon>
        <taxon>Euteleostomi</taxon>
        <taxon>Actinopterygii</taxon>
        <taxon>Neopterygii</taxon>
        <taxon>Teleostei</taxon>
        <taxon>Neoteleostei</taxon>
        <taxon>Acanthomorphata</taxon>
        <taxon>Eupercaria</taxon>
        <taxon>Perciformes</taxon>
        <taxon>Cottioidei</taxon>
        <taxon>Zoarcales</taxon>
        <taxon>Zoarcidae</taxon>
        <taxon>Zoarcinae</taxon>
        <taxon>Zoarces</taxon>
    </lineage>
</organism>
<keyword evidence="2" id="KW-1185">Reference proteome</keyword>
<comment type="caution">
    <text evidence="1">The sequence shown here is derived from an EMBL/GenBank/DDBJ whole genome shotgun (WGS) entry which is preliminary data.</text>
</comment>
<evidence type="ECO:0000313" key="2">
    <source>
        <dbReference type="Proteomes" id="UP001488805"/>
    </source>
</evidence>
<dbReference type="Proteomes" id="UP001488805">
    <property type="component" value="Unassembled WGS sequence"/>
</dbReference>
<dbReference type="EMBL" id="JBCEZU010000001">
    <property type="protein sequence ID" value="KAK9542357.1"/>
    <property type="molecule type" value="Genomic_DNA"/>
</dbReference>
<name>A0AAW1G501_ZOAVI</name>
<evidence type="ECO:0000313" key="1">
    <source>
        <dbReference type="EMBL" id="KAK9542357.1"/>
    </source>
</evidence>
<sequence length="66" mass="7770">MREPAREGLLLLFQPVVNQDYAQRIQELTLRLRATQTDTNKRHVREYTNVSRLSSRELILPFCKGV</sequence>
<proteinExistence type="predicted"/>
<accession>A0AAW1G501</accession>
<reference evidence="1 2" key="1">
    <citation type="journal article" date="2024" name="Genome Biol. Evol.">
        <title>Chromosome-level genome assembly of the viviparous eelpout Zoarces viviparus.</title>
        <authorList>
            <person name="Fuhrmann N."/>
            <person name="Brasseur M.V."/>
            <person name="Bakowski C.E."/>
            <person name="Podsiadlowski L."/>
            <person name="Prost S."/>
            <person name="Krehenwinkel H."/>
            <person name="Mayer C."/>
        </authorList>
    </citation>
    <scope>NUCLEOTIDE SEQUENCE [LARGE SCALE GENOMIC DNA]</scope>
    <source>
        <strain evidence="1">NO-MEL_2022_Ind0_liver</strain>
    </source>
</reference>